<dbReference type="SUPFAM" id="SSF56954">
    <property type="entry name" value="Outer membrane efflux proteins (OEP)"/>
    <property type="match status" value="1"/>
</dbReference>
<dbReference type="OrthoDB" id="9811587at2"/>
<sequence length="478" mass="53151">MKKVMLAAAGLWLLFSQSFAQDSTGQNAPLTLKECIETAVANNIDVKRSEYAMQSDKVNLQLAKGQLLPNLNAAIIHGNNQGRNINPYTNTYINQSVNYANYGLDGSATLFNGFSVQNSIKQYSLNFEAGKMDAQQQRDYITINVILAYLSVLSNQDQLTLANQQADVTRKQVERLEIMNKEGAIAPATLYDMKGQLSTDELNVVTTKNALETAKLTLAQLMNISYSEDIVLARVYDEATPVLYEGAVNDIYAQASKNLAIVKAAELHHSSAVAGIKAAKGQLYPRIYLNGGVGTNYSSTGSIQQLVSSMDAPTDSYVMVDNKKVPVYAPQPTFAESKIGYGNQWKNNFNSYINLTVSIPLLNGLQIKSRVKQAEITEKQTSFEEQTTKLQLKQAIEQAYVNMQAAFKTYTTVEQQVKAFEESFRSAEIKFNEGVFTSVEYLIVKSNVDKARTNLISARYDYILRSKILDYYQSKPLF</sequence>
<dbReference type="EMBL" id="SZQL01000006">
    <property type="protein sequence ID" value="TKK68936.1"/>
    <property type="molecule type" value="Genomic_DNA"/>
</dbReference>
<keyword evidence="6" id="KW-0472">Membrane</keyword>
<evidence type="ECO:0000256" key="8">
    <source>
        <dbReference type="SAM" id="SignalP"/>
    </source>
</evidence>
<name>A0A4U3L5G2_9BACT</name>
<evidence type="ECO:0000256" key="6">
    <source>
        <dbReference type="ARBA" id="ARBA00023136"/>
    </source>
</evidence>
<dbReference type="Proteomes" id="UP000305848">
    <property type="component" value="Unassembled WGS sequence"/>
</dbReference>
<dbReference type="InterPro" id="IPR003423">
    <property type="entry name" value="OMP_efflux"/>
</dbReference>
<evidence type="ECO:0000256" key="3">
    <source>
        <dbReference type="ARBA" id="ARBA00022448"/>
    </source>
</evidence>
<comment type="subcellular location">
    <subcellularLocation>
        <location evidence="1">Cell outer membrane</location>
    </subcellularLocation>
</comment>
<keyword evidence="5" id="KW-0812">Transmembrane</keyword>
<dbReference type="AlphaFoldDB" id="A0A4U3L5G2"/>
<dbReference type="RefSeq" id="WP_137261556.1">
    <property type="nucleotide sequence ID" value="NZ_SZQL01000006.1"/>
</dbReference>
<evidence type="ECO:0000313" key="9">
    <source>
        <dbReference type="EMBL" id="TKK68936.1"/>
    </source>
</evidence>
<keyword evidence="8" id="KW-0732">Signal</keyword>
<evidence type="ECO:0000256" key="7">
    <source>
        <dbReference type="ARBA" id="ARBA00023237"/>
    </source>
</evidence>
<dbReference type="GO" id="GO:0015288">
    <property type="term" value="F:porin activity"/>
    <property type="evidence" value="ECO:0007669"/>
    <property type="project" value="TreeGrafter"/>
</dbReference>
<feature type="signal peptide" evidence="8">
    <location>
        <begin position="1"/>
        <end position="20"/>
    </location>
</feature>
<feature type="chain" id="PRO_5021028555" evidence="8">
    <location>
        <begin position="21"/>
        <end position="478"/>
    </location>
</feature>
<keyword evidence="4" id="KW-1134">Transmembrane beta strand</keyword>
<dbReference type="GO" id="GO:0009279">
    <property type="term" value="C:cell outer membrane"/>
    <property type="evidence" value="ECO:0007669"/>
    <property type="project" value="UniProtKB-SubCell"/>
</dbReference>
<reference evidence="9 10" key="1">
    <citation type="submission" date="2019-05" db="EMBL/GenBank/DDBJ databases">
        <title>Panacibacter sp. strain 17mud1-8 Genome sequencing and assembly.</title>
        <authorList>
            <person name="Chhetri G."/>
        </authorList>
    </citation>
    <scope>NUCLEOTIDE SEQUENCE [LARGE SCALE GENOMIC DNA]</scope>
    <source>
        <strain evidence="9 10">17mud1-8</strain>
    </source>
</reference>
<protein>
    <submittedName>
        <fullName evidence="9">TolC family protein</fullName>
    </submittedName>
</protein>
<gene>
    <name evidence="9" type="ORF">FC093_09585</name>
</gene>
<dbReference type="GO" id="GO:1990281">
    <property type="term" value="C:efflux pump complex"/>
    <property type="evidence" value="ECO:0007669"/>
    <property type="project" value="TreeGrafter"/>
</dbReference>
<keyword evidence="3" id="KW-0813">Transport</keyword>
<accession>A0A4U3L5G2</accession>
<proteinExistence type="inferred from homology"/>
<dbReference type="InterPro" id="IPR051906">
    <property type="entry name" value="TolC-like"/>
</dbReference>
<evidence type="ECO:0000256" key="2">
    <source>
        <dbReference type="ARBA" id="ARBA00007613"/>
    </source>
</evidence>
<evidence type="ECO:0000256" key="1">
    <source>
        <dbReference type="ARBA" id="ARBA00004442"/>
    </source>
</evidence>
<organism evidence="9 10">
    <name type="scientific">Ilyomonas limi</name>
    <dbReference type="NCBI Taxonomy" id="2575867"/>
    <lineage>
        <taxon>Bacteria</taxon>
        <taxon>Pseudomonadati</taxon>
        <taxon>Bacteroidota</taxon>
        <taxon>Chitinophagia</taxon>
        <taxon>Chitinophagales</taxon>
        <taxon>Chitinophagaceae</taxon>
        <taxon>Ilyomonas</taxon>
    </lineage>
</organism>
<dbReference type="PANTHER" id="PTHR30026:SF20">
    <property type="entry name" value="OUTER MEMBRANE PROTEIN TOLC"/>
    <property type="match status" value="1"/>
</dbReference>
<dbReference type="GO" id="GO:0015562">
    <property type="term" value="F:efflux transmembrane transporter activity"/>
    <property type="evidence" value="ECO:0007669"/>
    <property type="project" value="InterPro"/>
</dbReference>
<evidence type="ECO:0000313" key="10">
    <source>
        <dbReference type="Proteomes" id="UP000305848"/>
    </source>
</evidence>
<comment type="similarity">
    <text evidence="2">Belongs to the outer membrane factor (OMF) (TC 1.B.17) family.</text>
</comment>
<comment type="caution">
    <text evidence="9">The sequence shown here is derived from an EMBL/GenBank/DDBJ whole genome shotgun (WGS) entry which is preliminary data.</text>
</comment>
<dbReference type="Gene3D" id="1.20.1600.10">
    <property type="entry name" value="Outer membrane efflux proteins (OEP)"/>
    <property type="match status" value="1"/>
</dbReference>
<evidence type="ECO:0000256" key="5">
    <source>
        <dbReference type="ARBA" id="ARBA00022692"/>
    </source>
</evidence>
<evidence type="ECO:0000256" key="4">
    <source>
        <dbReference type="ARBA" id="ARBA00022452"/>
    </source>
</evidence>
<dbReference type="Pfam" id="PF02321">
    <property type="entry name" value="OEP"/>
    <property type="match status" value="2"/>
</dbReference>
<keyword evidence="7" id="KW-0998">Cell outer membrane</keyword>
<keyword evidence="10" id="KW-1185">Reference proteome</keyword>
<dbReference type="PANTHER" id="PTHR30026">
    <property type="entry name" value="OUTER MEMBRANE PROTEIN TOLC"/>
    <property type="match status" value="1"/>
</dbReference>